<dbReference type="Gene3D" id="3.30.460.10">
    <property type="entry name" value="Beta Polymerase, domain 2"/>
    <property type="match status" value="1"/>
</dbReference>
<dbReference type="SUPFAM" id="SSF81301">
    <property type="entry name" value="Nucleotidyltransferase"/>
    <property type="match status" value="1"/>
</dbReference>
<dbReference type="InterPro" id="IPR002934">
    <property type="entry name" value="Polymerase_NTP_transf_dom"/>
</dbReference>
<proteinExistence type="predicted"/>
<accession>A0ABW5KGG6</accession>
<dbReference type="CDD" id="cd05403">
    <property type="entry name" value="NT_KNTase_like"/>
    <property type="match status" value="1"/>
</dbReference>
<dbReference type="EMBL" id="JBHULR010000002">
    <property type="protein sequence ID" value="MFD2546621.1"/>
    <property type="molecule type" value="Genomic_DNA"/>
</dbReference>
<evidence type="ECO:0000259" key="1">
    <source>
        <dbReference type="Pfam" id="PF01909"/>
    </source>
</evidence>
<dbReference type="Proteomes" id="UP001597545">
    <property type="component" value="Unassembled WGS sequence"/>
</dbReference>
<evidence type="ECO:0000313" key="3">
    <source>
        <dbReference type="Proteomes" id="UP001597545"/>
    </source>
</evidence>
<reference evidence="3" key="1">
    <citation type="journal article" date="2019" name="Int. J. Syst. Evol. Microbiol.">
        <title>The Global Catalogue of Microorganisms (GCM) 10K type strain sequencing project: providing services to taxonomists for standard genome sequencing and annotation.</title>
        <authorList>
            <consortium name="The Broad Institute Genomics Platform"/>
            <consortium name="The Broad Institute Genome Sequencing Center for Infectious Disease"/>
            <person name="Wu L."/>
            <person name="Ma J."/>
        </authorList>
    </citation>
    <scope>NUCLEOTIDE SEQUENCE [LARGE SCALE GENOMIC DNA]</scope>
    <source>
        <strain evidence="3">KCTC 42662</strain>
    </source>
</reference>
<comment type="caution">
    <text evidence="2">The sequence shown here is derived from an EMBL/GenBank/DDBJ whole genome shotgun (WGS) entry which is preliminary data.</text>
</comment>
<sequence>MILNRIPSLTESKKQFIFKFIEDLSKIENLKAIALGGSHATGRANKNSDIDLGLYYYEQEPFLIKAIQKIVEKYSTDKKSVVVDFYEWGPWVNGGAWINTEVGKVDLLYRNINQIEKTILDAKVGKWQSHYEQQPPFGFNSITYLAESATSVPLFDPNFILRELKELIKPYPKALKQNVINATLWSAEFTLAQAGVFASQKDMYNTLGCFTRCLKNIIDALCAINEIYPIGDKLAVQILSRAESVPDNLDQKVNAVLTTDILKLDKNLHLLKELFKEVGELTDGLYHPKFDTKSIFNR</sequence>
<feature type="domain" description="Polymerase nucleotidyl transferase" evidence="1">
    <location>
        <begin position="19"/>
        <end position="89"/>
    </location>
</feature>
<name>A0ABW5KGG6_9SPHI</name>
<dbReference type="InterPro" id="IPR043519">
    <property type="entry name" value="NT_sf"/>
</dbReference>
<evidence type="ECO:0000313" key="2">
    <source>
        <dbReference type="EMBL" id="MFD2546621.1"/>
    </source>
</evidence>
<gene>
    <name evidence="2" type="ORF">ACFSR5_03060</name>
</gene>
<dbReference type="RefSeq" id="WP_380900589.1">
    <property type="nucleotide sequence ID" value="NZ_JBHUEG010000003.1"/>
</dbReference>
<keyword evidence="3" id="KW-1185">Reference proteome</keyword>
<protein>
    <submittedName>
        <fullName evidence="2">Nucleotidyltransferase domain-containing protein</fullName>
    </submittedName>
</protein>
<dbReference type="Pfam" id="PF01909">
    <property type="entry name" value="NTP_transf_2"/>
    <property type="match status" value="1"/>
</dbReference>
<organism evidence="2 3">
    <name type="scientific">Sphingobacterium suaedae</name>
    <dbReference type="NCBI Taxonomy" id="1686402"/>
    <lineage>
        <taxon>Bacteria</taxon>
        <taxon>Pseudomonadati</taxon>
        <taxon>Bacteroidota</taxon>
        <taxon>Sphingobacteriia</taxon>
        <taxon>Sphingobacteriales</taxon>
        <taxon>Sphingobacteriaceae</taxon>
        <taxon>Sphingobacterium</taxon>
    </lineage>
</organism>